<proteinExistence type="predicted"/>
<evidence type="ECO:0000313" key="3">
    <source>
        <dbReference type="Proteomes" id="UP000006906"/>
    </source>
</evidence>
<dbReference type="EMBL" id="CM008964">
    <property type="protein sequence ID" value="PNW86048.1"/>
    <property type="molecule type" value="Genomic_DNA"/>
</dbReference>
<name>A0A2K3DZT5_CHLRE</name>
<dbReference type="ExpressionAtlas" id="A0A2K3DZT5">
    <property type="expression patterns" value="baseline"/>
</dbReference>
<feature type="coiled-coil region" evidence="1">
    <location>
        <begin position="105"/>
        <end position="206"/>
    </location>
</feature>
<dbReference type="Gramene" id="PNW86048">
    <property type="protein sequence ID" value="PNW86048"/>
    <property type="gene ID" value="CHLRE_03g208609v5"/>
</dbReference>
<keyword evidence="1" id="KW-0175">Coiled coil</keyword>
<evidence type="ECO:0000256" key="1">
    <source>
        <dbReference type="SAM" id="Coils"/>
    </source>
</evidence>
<gene>
    <name evidence="2" type="ORF">CHLRE_03g208609v5</name>
</gene>
<accession>A0A2K3DZT5</accession>
<dbReference type="AlphaFoldDB" id="A0A2K3DZT5"/>
<dbReference type="InParanoid" id="A0A2K3DZT5"/>
<reference evidence="2 3" key="1">
    <citation type="journal article" date="2007" name="Science">
        <title>The Chlamydomonas genome reveals the evolution of key animal and plant functions.</title>
        <authorList>
            <person name="Merchant S.S."/>
            <person name="Prochnik S.E."/>
            <person name="Vallon O."/>
            <person name="Harris E.H."/>
            <person name="Karpowicz S.J."/>
            <person name="Witman G.B."/>
            <person name="Terry A."/>
            <person name="Salamov A."/>
            <person name="Fritz-Laylin L.K."/>
            <person name="Marechal-Drouard L."/>
            <person name="Marshall W.F."/>
            <person name="Qu L.H."/>
            <person name="Nelson D.R."/>
            <person name="Sanderfoot A.A."/>
            <person name="Spalding M.H."/>
            <person name="Kapitonov V.V."/>
            <person name="Ren Q."/>
            <person name="Ferris P."/>
            <person name="Lindquist E."/>
            <person name="Shapiro H."/>
            <person name="Lucas S.M."/>
            <person name="Grimwood J."/>
            <person name="Schmutz J."/>
            <person name="Cardol P."/>
            <person name="Cerutti H."/>
            <person name="Chanfreau G."/>
            <person name="Chen C.L."/>
            <person name="Cognat V."/>
            <person name="Croft M.T."/>
            <person name="Dent R."/>
            <person name="Dutcher S."/>
            <person name="Fernandez E."/>
            <person name="Fukuzawa H."/>
            <person name="Gonzalez-Ballester D."/>
            <person name="Gonzalez-Halphen D."/>
            <person name="Hallmann A."/>
            <person name="Hanikenne M."/>
            <person name="Hippler M."/>
            <person name="Inwood W."/>
            <person name="Jabbari K."/>
            <person name="Kalanon M."/>
            <person name="Kuras R."/>
            <person name="Lefebvre P.A."/>
            <person name="Lemaire S.D."/>
            <person name="Lobanov A.V."/>
            <person name="Lohr M."/>
            <person name="Manuell A."/>
            <person name="Meier I."/>
            <person name="Mets L."/>
            <person name="Mittag M."/>
            <person name="Mittelmeier T."/>
            <person name="Moroney J.V."/>
            <person name="Moseley J."/>
            <person name="Napoli C."/>
            <person name="Nedelcu A.M."/>
            <person name="Niyogi K."/>
            <person name="Novoselov S.V."/>
            <person name="Paulsen I.T."/>
            <person name="Pazour G."/>
            <person name="Purton S."/>
            <person name="Ral J.P."/>
            <person name="Riano-Pachon D.M."/>
            <person name="Riekhof W."/>
            <person name="Rymarquis L."/>
            <person name="Schroda M."/>
            <person name="Stern D."/>
            <person name="Umen J."/>
            <person name="Willows R."/>
            <person name="Wilson N."/>
            <person name="Zimmer S.L."/>
            <person name="Allmer J."/>
            <person name="Balk J."/>
            <person name="Bisova K."/>
            <person name="Chen C.J."/>
            <person name="Elias M."/>
            <person name="Gendler K."/>
            <person name="Hauser C."/>
            <person name="Lamb M.R."/>
            <person name="Ledford H."/>
            <person name="Long J.C."/>
            <person name="Minagawa J."/>
            <person name="Page M.D."/>
            <person name="Pan J."/>
            <person name="Pootakham W."/>
            <person name="Roje S."/>
            <person name="Rose A."/>
            <person name="Stahlberg E."/>
            <person name="Terauchi A.M."/>
            <person name="Yang P."/>
            <person name="Ball S."/>
            <person name="Bowler C."/>
            <person name="Dieckmann C.L."/>
            <person name="Gladyshev V.N."/>
            <person name="Green P."/>
            <person name="Jorgensen R."/>
            <person name="Mayfield S."/>
            <person name="Mueller-Roeber B."/>
            <person name="Rajamani S."/>
            <person name="Sayre R.T."/>
            <person name="Brokstein P."/>
            <person name="Dubchak I."/>
            <person name="Goodstein D."/>
            <person name="Hornick L."/>
            <person name="Huang Y.W."/>
            <person name="Jhaveri J."/>
            <person name="Luo Y."/>
            <person name="Martinez D."/>
            <person name="Ngau W.C."/>
            <person name="Otillar B."/>
            <person name="Poliakov A."/>
            <person name="Porter A."/>
            <person name="Szajkowski L."/>
            <person name="Werner G."/>
            <person name="Zhou K."/>
            <person name="Grigoriev I.V."/>
            <person name="Rokhsar D.S."/>
            <person name="Grossman A.R."/>
        </authorList>
    </citation>
    <scope>NUCLEOTIDE SEQUENCE [LARGE SCALE GENOMIC DNA]</scope>
    <source>
        <strain evidence="3">CC-503</strain>
    </source>
</reference>
<dbReference type="GeneID" id="5717395"/>
<organism evidence="2 3">
    <name type="scientific">Chlamydomonas reinhardtii</name>
    <name type="common">Chlamydomonas smithii</name>
    <dbReference type="NCBI Taxonomy" id="3055"/>
    <lineage>
        <taxon>Eukaryota</taxon>
        <taxon>Viridiplantae</taxon>
        <taxon>Chlorophyta</taxon>
        <taxon>core chlorophytes</taxon>
        <taxon>Chlorophyceae</taxon>
        <taxon>CS clade</taxon>
        <taxon>Chlamydomonadales</taxon>
        <taxon>Chlamydomonadaceae</taxon>
        <taxon>Chlamydomonas</taxon>
    </lineage>
</organism>
<evidence type="ECO:0000313" key="2">
    <source>
        <dbReference type="EMBL" id="PNW86048.1"/>
    </source>
</evidence>
<dbReference type="PaxDb" id="3055-EDO95732"/>
<protein>
    <submittedName>
        <fullName evidence="2">Uncharacterized protein</fullName>
    </submittedName>
</protein>
<dbReference type="Proteomes" id="UP000006906">
    <property type="component" value="Chromosome 3"/>
</dbReference>
<sequence>MASQTEVIDAVNAAATSFGMDGTELEQLLGYVASMPADEYRDFTSPGVQDPKAILELVRSRFKAQEGVASGSQHSASITAVPAAGAPAPTAPPYVDMAMLKDLLAEQARSLKDGLAEQARSLKDALAEQARLQNAALAEQARLQNDTLARSLAEQARSLKDALAEQARLQNAALAEQARLQNDALARSLAEQARSLKDALAEQTRSLTAKVQEVLVDNAQRRHHPGAYLRREWAMSKAAVPKEKKVL</sequence>
<keyword evidence="3" id="KW-1185">Reference proteome</keyword>
<dbReference type="KEGG" id="cre:CHLRE_03g208609v5"/>
<dbReference type="RefSeq" id="XP_042926692.1">
    <property type="nucleotide sequence ID" value="XM_043061563.1"/>
</dbReference>